<gene>
    <name evidence="9" type="ORF">H5410_020239</name>
</gene>
<organism evidence="9 10">
    <name type="scientific">Solanum commersonii</name>
    <name type="common">Commerson's wild potato</name>
    <name type="synonym">Commerson's nightshade</name>
    <dbReference type="NCBI Taxonomy" id="4109"/>
    <lineage>
        <taxon>Eukaryota</taxon>
        <taxon>Viridiplantae</taxon>
        <taxon>Streptophyta</taxon>
        <taxon>Embryophyta</taxon>
        <taxon>Tracheophyta</taxon>
        <taxon>Spermatophyta</taxon>
        <taxon>Magnoliopsida</taxon>
        <taxon>eudicotyledons</taxon>
        <taxon>Gunneridae</taxon>
        <taxon>Pentapetalae</taxon>
        <taxon>asterids</taxon>
        <taxon>lamiids</taxon>
        <taxon>Solanales</taxon>
        <taxon>Solanaceae</taxon>
        <taxon>Solanoideae</taxon>
        <taxon>Solaneae</taxon>
        <taxon>Solanum</taxon>
    </lineage>
</organism>
<evidence type="ECO:0000256" key="8">
    <source>
        <dbReference type="RuleBase" id="RU000461"/>
    </source>
</evidence>
<evidence type="ECO:0000313" key="10">
    <source>
        <dbReference type="Proteomes" id="UP000824120"/>
    </source>
</evidence>
<evidence type="ECO:0000256" key="2">
    <source>
        <dbReference type="ARBA" id="ARBA00022692"/>
    </source>
</evidence>
<dbReference type="GO" id="GO:0016020">
    <property type="term" value="C:membrane"/>
    <property type="evidence" value="ECO:0007669"/>
    <property type="project" value="UniProtKB-SubCell"/>
</dbReference>
<dbReference type="PROSITE" id="PS00086">
    <property type="entry name" value="CYTOCHROME_P450"/>
    <property type="match status" value="1"/>
</dbReference>
<comment type="subcellular location">
    <subcellularLocation>
        <location evidence="1">Membrane</location>
        <topology evidence="1">Single-pass membrane protein</topology>
    </subcellularLocation>
</comment>
<keyword evidence="5 8" id="KW-0560">Oxidoreductase</keyword>
<name>A0A9J5ZDL3_SOLCO</name>
<evidence type="ECO:0008006" key="11">
    <source>
        <dbReference type="Google" id="ProtNLM"/>
    </source>
</evidence>
<keyword evidence="6" id="KW-0472">Membrane</keyword>
<dbReference type="SUPFAM" id="SSF48264">
    <property type="entry name" value="Cytochrome P450"/>
    <property type="match status" value="1"/>
</dbReference>
<dbReference type="Pfam" id="PF00067">
    <property type="entry name" value="p450"/>
    <property type="match status" value="1"/>
</dbReference>
<dbReference type="PANTHER" id="PTHR24298">
    <property type="entry name" value="FLAVONOID 3'-MONOOXYGENASE-RELATED"/>
    <property type="match status" value="1"/>
</dbReference>
<keyword evidence="7 8" id="KW-0349">Heme</keyword>
<sequence>MELNGYALPKNAIIYFMAREMGLNSNVWEDPMEFKPERFLVDGETFDITESRDIKMPFGVGRRICPGYDFAMFHLEYFVSNLIWRFK</sequence>
<evidence type="ECO:0000256" key="1">
    <source>
        <dbReference type="ARBA" id="ARBA00004167"/>
    </source>
</evidence>
<feature type="binding site" description="axial binding residue" evidence="7">
    <location>
        <position position="65"/>
    </location>
    <ligand>
        <name>heme</name>
        <dbReference type="ChEBI" id="CHEBI:30413"/>
    </ligand>
    <ligandPart>
        <name>Fe</name>
        <dbReference type="ChEBI" id="CHEBI:18248"/>
    </ligandPart>
</feature>
<dbReference type="InterPro" id="IPR002401">
    <property type="entry name" value="Cyt_P450_E_grp-I"/>
</dbReference>
<keyword evidence="8" id="KW-0503">Monooxygenase</keyword>
<dbReference type="PANTHER" id="PTHR24298:SF920">
    <property type="entry name" value="CYTOCHROME P450 89A2-LIKE"/>
    <property type="match status" value="1"/>
</dbReference>
<keyword evidence="7 8" id="KW-0408">Iron</keyword>
<evidence type="ECO:0000256" key="3">
    <source>
        <dbReference type="ARBA" id="ARBA00022723"/>
    </source>
</evidence>
<accession>A0A9J5ZDL3</accession>
<dbReference type="GO" id="GO:0016709">
    <property type="term" value="F:oxidoreductase activity, acting on paired donors, with incorporation or reduction of molecular oxygen, NAD(P)H as one donor, and incorporation of one atom of oxygen"/>
    <property type="evidence" value="ECO:0007669"/>
    <property type="project" value="TreeGrafter"/>
</dbReference>
<comment type="similarity">
    <text evidence="8">Belongs to the cytochrome P450 family.</text>
</comment>
<dbReference type="Proteomes" id="UP000824120">
    <property type="component" value="Chromosome 4"/>
</dbReference>
<protein>
    <recommendedName>
        <fullName evidence="11">Cytochrome P450</fullName>
    </recommendedName>
</protein>
<dbReference type="InterPro" id="IPR017972">
    <property type="entry name" value="Cyt_P450_CS"/>
</dbReference>
<dbReference type="OrthoDB" id="1055148at2759"/>
<dbReference type="AlphaFoldDB" id="A0A9J5ZDL3"/>
<comment type="caution">
    <text evidence="9">The sequence shown here is derived from an EMBL/GenBank/DDBJ whole genome shotgun (WGS) entry which is preliminary data.</text>
</comment>
<evidence type="ECO:0000256" key="6">
    <source>
        <dbReference type="ARBA" id="ARBA00023136"/>
    </source>
</evidence>
<keyword evidence="2" id="KW-0812">Transmembrane</keyword>
<evidence type="ECO:0000256" key="5">
    <source>
        <dbReference type="ARBA" id="ARBA00023002"/>
    </source>
</evidence>
<dbReference type="GO" id="GO:0020037">
    <property type="term" value="F:heme binding"/>
    <property type="evidence" value="ECO:0007669"/>
    <property type="project" value="InterPro"/>
</dbReference>
<comment type="cofactor">
    <cofactor evidence="7">
        <name>heme</name>
        <dbReference type="ChEBI" id="CHEBI:30413"/>
    </cofactor>
</comment>
<dbReference type="GO" id="GO:0005506">
    <property type="term" value="F:iron ion binding"/>
    <property type="evidence" value="ECO:0007669"/>
    <property type="project" value="InterPro"/>
</dbReference>
<evidence type="ECO:0000256" key="4">
    <source>
        <dbReference type="ARBA" id="ARBA00022989"/>
    </source>
</evidence>
<reference evidence="9 10" key="1">
    <citation type="submission" date="2020-09" db="EMBL/GenBank/DDBJ databases">
        <title>De no assembly of potato wild relative species, Solanum commersonii.</title>
        <authorList>
            <person name="Cho K."/>
        </authorList>
    </citation>
    <scope>NUCLEOTIDE SEQUENCE [LARGE SCALE GENOMIC DNA]</scope>
    <source>
        <strain evidence="9">LZ3.2</strain>
        <tissue evidence="9">Leaf</tissue>
    </source>
</reference>
<keyword evidence="10" id="KW-1185">Reference proteome</keyword>
<proteinExistence type="inferred from homology"/>
<dbReference type="Gene3D" id="1.10.630.10">
    <property type="entry name" value="Cytochrome P450"/>
    <property type="match status" value="1"/>
</dbReference>
<dbReference type="EMBL" id="JACXVP010000004">
    <property type="protein sequence ID" value="KAG5608958.1"/>
    <property type="molecule type" value="Genomic_DNA"/>
</dbReference>
<evidence type="ECO:0000256" key="7">
    <source>
        <dbReference type="PIRSR" id="PIRSR602401-1"/>
    </source>
</evidence>
<dbReference type="PRINTS" id="PR00463">
    <property type="entry name" value="EP450I"/>
</dbReference>
<keyword evidence="4" id="KW-1133">Transmembrane helix</keyword>
<dbReference type="InterPro" id="IPR036396">
    <property type="entry name" value="Cyt_P450_sf"/>
</dbReference>
<keyword evidence="3 7" id="KW-0479">Metal-binding</keyword>
<dbReference type="InterPro" id="IPR001128">
    <property type="entry name" value="Cyt_P450"/>
</dbReference>
<dbReference type="InterPro" id="IPR051103">
    <property type="entry name" value="Plant_metabolite_P450s"/>
</dbReference>
<evidence type="ECO:0000313" key="9">
    <source>
        <dbReference type="EMBL" id="KAG5608958.1"/>
    </source>
</evidence>